<evidence type="ECO:0008006" key="3">
    <source>
        <dbReference type="Google" id="ProtNLM"/>
    </source>
</evidence>
<protein>
    <recommendedName>
        <fullName evidence="3">Secreted protein</fullName>
    </recommendedName>
</protein>
<evidence type="ECO:0000313" key="2">
    <source>
        <dbReference type="EMBL" id="MBX53840.1"/>
    </source>
</evidence>
<feature type="chain" id="PRO_5015108066" description="Secreted protein" evidence="1">
    <location>
        <begin position="24"/>
        <end position="72"/>
    </location>
</feature>
<keyword evidence="1" id="KW-0732">Signal</keyword>
<feature type="signal peptide" evidence="1">
    <location>
        <begin position="1"/>
        <end position="23"/>
    </location>
</feature>
<sequence length="72" mass="8082">MHIQAECCFLVSSLFLLFSGAHELKIMWHCTGTFTHMKIAQGCKLNAWLSLGAKSFIWTFNLMKIMILGSGS</sequence>
<reference evidence="2" key="1">
    <citation type="submission" date="2018-02" db="EMBL/GenBank/DDBJ databases">
        <title>Rhizophora mucronata_Transcriptome.</title>
        <authorList>
            <person name="Meera S.P."/>
            <person name="Sreeshan A."/>
            <person name="Augustine A."/>
        </authorList>
    </citation>
    <scope>NUCLEOTIDE SEQUENCE</scope>
    <source>
        <tissue evidence="2">Leaf</tissue>
    </source>
</reference>
<name>A0A2P2PGH9_RHIMU</name>
<evidence type="ECO:0000256" key="1">
    <source>
        <dbReference type="SAM" id="SignalP"/>
    </source>
</evidence>
<accession>A0A2P2PGH9</accession>
<proteinExistence type="predicted"/>
<dbReference type="AlphaFoldDB" id="A0A2P2PGH9"/>
<organism evidence="2">
    <name type="scientific">Rhizophora mucronata</name>
    <name type="common">Asiatic mangrove</name>
    <dbReference type="NCBI Taxonomy" id="61149"/>
    <lineage>
        <taxon>Eukaryota</taxon>
        <taxon>Viridiplantae</taxon>
        <taxon>Streptophyta</taxon>
        <taxon>Embryophyta</taxon>
        <taxon>Tracheophyta</taxon>
        <taxon>Spermatophyta</taxon>
        <taxon>Magnoliopsida</taxon>
        <taxon>eudicotyledons</taxon>
        <taxon>Gunneridae</taxon>
        <taxon>Pentapetalae</taxon>
        <taxon>rosids</taxon>
        <taxon>fabids</taxon>
        <taxon>Malpighiales</taxon>
        <taxon>Rhizophoraceae</taxon>
        <taxon>Rhizophora</taxon>
    </lineage>
</organism>
<dbReference type="EMBL" id="GGEC01073356">
    <property type="protein sequence ID" value="MBX53840.1"/>
    <property type="molecule type" value="Transcribed_RNA"/>
</dbReference>